<sequence>MTNIKNEPMLPVGDRPFWDLNGQDDEIESISESCVLLKSLRQSRERWLSQTFPKFSTKTRGNKAPEVTPPPHTIQTRGRCSLEIGPHLFPDTIVYEVHYLSSPVSYTPTPPAQTTSNPYWAPSVSYTSSYRYTPATTQATQPVNNPVTTQAPATTSTPAPEASADTVPAPLISSLTTHVAAITPNLINQVNAAASANPILSNLLQLAAAGNATPDQLKTLGLLIQSLANIENVSSIPSSATPQQISTSQSTSGTNYYNRLPSPVKPFDVVFEFRETPSDRLVFPRGLVHAERLCNSTNTNTDILLHMALSNAGPLSSEFLQQTNDGTGGRYPVTLHLNQASPAIWDTVSRWIGGDEQNLSNKIELEKLVPSKRLYLGLQLQPGPLLTQLQTACGSPYAMKPLKQGPTPQSRTNRQRKPYTQKKITEQNPNQNKPDDPVPVKKSRTSQSKASPTPIQCLTCKQTDVPLILGGRYCRPCVDAGKWTPVVTPLATSQPPPTSSNVSLPQ</sequence>
<protein>
    <submittedName>
        <fullName evidence="2">Uncharacterized protein</fullName>
    </submittedName>
</protein>
<dbReference type="HOGENOM" id="CLU_029051_0_0_1"/>
<feature type="region of interest" description="Disordered" evidence="1">
    <location>
        <begin position="236"/>
        <end position="257"/>
    </location>
</feature>
<feature type="compositionally biased region" description="Low complexity" evidence="1">
    <location>
        <begin position="238"/>
        <end position="252"/>
    </location>
</feature>
<dbReference type="AlphaFoldDB" id="A0A0C2Z3F8"/>
<feature type="region of interest" description="Disordered" evidence="1">
    <location>
        <begin position="136"/>
        <end position="166"/>
    </location>
</feature>
<feature type="region of interest" description="Disordered" evidence="1">
    <location>
        <begin position="397"/>
        <end position="453"/>
    </location>
</feature>
<accession>A0A0C2Z3F8</accession>
<name>A0A0C2Z3F8_HEBCY</name>
<dbReference type="Proteomes" id="UP000053424">
    <property type="component" value="Unassembled WGS sequence"/>
</dbReference>
<evidence type="ECO:0000313" key="2">
    <source>
        <dbReference type="EMBL" id="KIM47777.1"/>
    </source>
</evidence>
<proteinExistence type="predicted"/>
<evidence type="ECO:0000313" key="3">
    <source>
        <dbReference type="Proteomes" id="UP000053424"/>
    </source>
</evidence>
<organism evidence="2 3">
    <name type="scientific">Hebeloma cylindrosporum</name>
    <dbReference type="NCBI Taxonomy" id="76867"/>
    <lineage>
        <taxon>Eukaryota</taxon>
        <taxon>Fungi</taxon>
        <taxon>Dikarya</taxon>
        <taxon>Basidiomycota</taxon>
        <taxon>Agaricomycotina</taxon>
        <taxon>Agaricomycetes</taxon>
        <taxon>Agaricomycetidae</taxon>
        <taxon>Agaricales</taxon>
        <taxon>Agaricineae</taxon>
        <taxon>Hymenogastraceae</taxon>
        <taxon>Hebeloma</taxon>
    </lineage>
</organism>
<dbReference type="OrthoDB" id="5338195at2759"/>
<evidence type="ECO:0000256" key="1">
    <source>
        <dbReference type="SAM" id="MobiDB-lite"/>
    </source>
</evidence>
<feature type="compositionally biased region" description="Low complexity" evidence="1">
    <location>
        <begin position="146"/>
        <end position="164"/>
    </location>
</feature>
<feature type="compositionally biased region" description="Polar residues" evidence="1">
    <location>
        <begin position="136"/>
        <end position="145"/>
    </location>
</feature>
<feature type="region of interest" description="Disordered" evidence="1">
    <location>
        <begin position="55"/>
        <end position="77"/>
    </location>
</feature>
<dbReference type="EMBL" id="KN831769">
    <property type="protein sequence ID" value="KIM47777.1"/>
    <property type="molecule type" value="Genomic_DNA"/>
</dbReference>
<keyword evidence="3" id="KW-1185">Reference proteome</keyword>
<reference evidence="2 3" key="1">
    <citation type="submission" date="2014-04" db="EMBL/GenBank/DDBJ databases">
        <authorList>
            <consortium name="DOE Joint Genome Institute"/>
            <person name="Kuo A."/>
            <person name="Gay G."/>
            <person name="Dore J."/>
            <person name="Kohler A."/>
            <person name="Nagy L.G."/>
            <person name="Floudas D."/>
            <person name="Copeland A."/>
            <person name="Barry K.W."/>
            <person name="Cichocki N."/>
            <person name="Veneault-Fourrey C."/>
            <person name="LaButti K."/>
            <person name="Lindquist E.A."/>
            <person name="Lipzen A."/>
            <person name="Lundell T."/>
            <person name="Morin E."/>
            <person name="Murat C."/>
            <person name="Sun H."/>
            <person name="Tunlid A."/>
            <person name="Henrissat B."/>
            <person name="Grigoriev I.V."/>
            <person name="Hibbett D.S."/>
            <person name="Martin F."/>
            <person name="Nordberg H.P."/>
            <person name="Cantor M.N."/>
            <person name="Hua S.X."/>
        </authorList>
    </citation>
    <scope>NUCLEOTIDE SEQUENCE [LARGE SCALE GENOMIC DNA]</scope>
    <source>
        <strain evidence="3">h7</strain>
    </source>
</reference>
<reference evidence="3" key="2">
    <citation type="submission" date="2015-01" db="EMBL/GenBank/DDBJ databases">
        <title>Evolutionary Origins and Diversification of the Mycorrhizal Mutualists.</title>
        <authorList>
            <consortium name="DOE Joint Genome Institute"/>
            <consortium name="Mycorrhizal Genomics Consortium"/>
            <person name="Kohler A."/>
            <person name="Kuo A."/>
            <person name="Nagy L.G."/>
            <person name="Floudas D."/>
            <person name="Copeland A."/>
            <person name="Barry K.W."/>
            <person name="Cichocki N."/>
            <person name="Veneault-Fourrey C."/>
            <person name="LaButti K."/>
            <person name="Lindquist E.A."/>
            <person name="Lipzen A."/>
            <person name="Lundell T."/>
            <person name="Morin E."/>
            <person name="Murat C."/>
            <person name="Riley R."/>
            <person name="Ohm R."/>
            <person name="Sun H."/>
            <person name="Tunlid A."/>
            <person name="Henrissat B."/>
            <person name="Grigoriev I.V."/>
            <person name="Hibbett D.S."/>
            <person name="Martin F."/>
        </authorList>
    </citation>
    <scope>NUCLEOTIDE SEQUENCE [LARGE SCALE GENOMIC DNA]</scope>
    <source>
        <strain evidence="3">h7</strain>
    </source>
</reference>
<gene>
    <name evidence="2" type="ORF">M413DRAFT_439447</name>
</gene>